<reference evidence="4 5" key="1">
    <citation type="submission" date="2018-07" db="EMBL/GenBank/DDBJ databases">
        <title>A high quality draft genome assembly of the barn swallow (H. rustica rustica).</title>
        <authorList>
            <person name="Formenti G."/>
            <person name="Chiara M."/>
            <person name="Poveda L."/>
            <person name="Francoijs K.-J."/>
            <person name="Bonisoli-Alquati A."/>
            <person name="Canova L."/>
            <person name="Gianfranceschi L."/>
            <person name="Horner D.S."/>
            <person name="Saino N."/>
        </authorList>
    </citation>
    <scope>NUCLEOTIDE SEQUENCE [LARGE SCALE GENOMIC DNA]</scope>
    <source>
        <strain evidence="4">Chelidonia</strain>
        <tissue evidence="4">Blood</tissue>
    </source>
</reference>
<protein>
    <recommendedName>
        <fullName evidence="6">Alpha-taxilin</fullName>
    </recommendedName>
</protein>
<dbReference type="PANTHER" id="PTHR16127:SF12">
    <property type="entry name" value="ALPHA-TAXILIN"/>
    <property type="match status" value="1"/>
</dbReference>
<feature type="coiled-coil region" evidence="2">
    <location>
        <begin position="137"/>
        <end position="274"/>
    </location>
</feature>
<dbReference type="AlphaFoldDB" id="A0A3M0IQJ9"/>
<dbReference type="PANTHER" id="PTHR16127">
    <property type="entry name" value="TAXILIN"/>
    <property type="match status" value="1"/>
</dbReference>
<dbReference type="InterPro" id="IPR026183">
    <property type="entry name" value="Taxilin_fam"/>
</dbReference>
<keyword evidence="2" id="KW-0175">Coiled coil</keyword>
<evidence type="ECO:0000313" key="4">
    <source>
        <dbReference type="EMBL" id="RMB91197.1"/>
    </source>
</evidence>
<sequence length="523" mass="60142">MRMRSWDFSLAGEFAPLTREDPKSSRDVSEELSRQLEDILNTYCVDASQENPAEDGGQGEPPEPEEPEKSRSESPRNGEQEPGGPEMNGEKENTKGSEEFRPGEEGCERDQKKAQEKKKAKGLGKEITLLMQTLNTLSTSEEKLAALCKKYAELLEEHRNSQKQMKILQKKQSQLVQEKDHLQSEHSKAILARSKLESLCRELQRHNRTLKEEGVQRAREEEEKRKEVTSHFQVTLNDIQLQMEQHNERNSKLRQENMELAERLKKLIEQYELREEVGQGRGRRCRCPGAGGGSGSWLSHAFPPQHIDKVFKHKELQQQLVDAKLQQAQEMLKESEERHQREKDFLLKEAVESQRMCELMKQQETHLKQQLALYTEKFEEFQNTLSKSSEVFTTFKQEMEKMTKKIKKLEKETTMYRSRWESSNKALLEMAEEKTLRDKELEGLQVKIQRLEKLCRALQTERNDLNKKVQDLCAHTEPPEALKEPGPEAAAESPSSGKGGHSPDPAEIPAEPSGTEEGTRGAE</sequence>
<evidence type="ECO:0000256" key="1">
    <source>
        <dbReference type="ARBA" id="ARBA00009550"/>
    </source>
</evidence>
<feature type="region of interest" description="Disordered" evidence="3">
    <location>
        <begin position="1"/>
        <end position="125"/>
    </location>
</feature>
<evidence type="ECO:0000256" key="3">
    <source>
        <dbReference type="SAM" id="MobiDB-lite"/>
    </source>
</evidence>
<evidence type="ECO:0008006" key="6">
    <source>
        <dbReference type="Google" id="ProtNLM"/>
    </source>
</evidence>
<dbReference type="EMBL" id="QRBI01000238">
    <property type="protein sequence ID" value="RMB91197.1"/>
    <property type="molecule type" value="Genomic_DNA"/>
</dbReference>
<gene>
    <name evidence="4" type="ORF">DUI87_32333</name>
</gene>
<proteinExistence type="inferred from homology"/>
<feature type="compositionally biased region" description="Basic and acidic residues" evidence="3">
    <location>
        <begin position="88"/>
        <end position="114"/>
    </location>
</feature>
<evidence type="ECO:0000256" key="2">
    <source>
        <dbReference type="SAM" id="Coils"/>
    </source>
</evidence>
<comment type="caution">
    <text evidence="4">The sequence shown here is derived from an EMBL/GenBank/DDBJ whole genome shotgun (WGS) entry which is preliminary data.</text>
</comment>
<dbReference type="GO" id="GO:0019905">
    <property type="term" value="F:syntaxin binding"/>
    <property type="evidence" value="ECO:0007669"/>
    <property type="project" value="InterPro"/>
</dbReference>
<dbReference type="STRING" id="333673.A0A3M0IQJ9"/>
<feature type="coiled-coil region" evidence="2">
    <location>
        <begin position="318"/>
        <end position="345"/>
    </location>
</feature>
<dbReference type="OrthoDB" id="425555at2759"/>
<feature type="compositionally biased region" description="Basic and acidic residues" evidence="3">
    <location>
        <begin position="18"/>
        <end position="37"/>
    </location>
</feature>
<feature type="compositionally biased region" description="Basic and acidic residues" evidence="3">
    <location>
        <begin position="67"/>
        <end position="79"/>
    </location>
</feature>
<comment type="similarity">
    <text evidence="1">Belongs to the taxilin family.</text>
</comment>
<dbReference type="Pfam" id="PF09728">
    <property type="entry name" value="Taxilin"/>
    <property type="match status" value="1"/>
</dbReference>
<accession>A0A3M0IQJ9</accession>
<evidence type="ECO:0000313" key="5">
    <source>
        <dbReference type="Proteomes" id="UP000269221"/>
    </source>
</evidence>
<name>A0A3M0IQJ9_HIRRU</name>
<keyword evidence="5" id="KW-1185">Reference proteome</keyword>
<dbReference type="Proteomes" id="UP000269221">
    <property type="component" value="Unassembled WGS sequence"/>
</dbReference>
<organism evidence="4 5">
    <name type="scientific">Hirundo rustica rustica</name>
    <dbReference type="NCBI Taxonomy" id="333673"/>
    <lineage>
        <taxon>Eukaryota</taxon>
        <taxon>Metazoa</taxon>
        <taxon>Chordata</taxon>
        <taxon>Craniata</taxon>
        <taxon>Vertebrata</taxon>
        <taxon>Euteleostomi</taxon>
        <taxon>Archelosauria</taxon>
        <taxon>Archosauria</taxon>
        <taxon>Dinosauria</taxon>
        <taxon>Saurischia</taxon>
        <taxon>Theropoda</taxon>
        <taxon>Coelurosauria</taxon>
        <taxon>Aves</taxon>
        <taxon>Neognathae</taxon>
        <taxon>Neoaves</taxon>
        <taxon>Telluraves</taxon>
        <taxon>Australaves</taxon>
        <taxon>Passeriformes</taxon>
        <taxon>Sylvioidea</taxon>
        <taxon>Hirundinidae</taxon>
        <taxon>Hirundo</taxon>
    </lineage>
</organism>
<feature type="region of interest" description="Disordered" evidence="3">
    <location>
        <begin position="465"/>
        <end position="523"/>
    </location>
</feature>
<feature type="compositionally biased region" description="Basic and acidic residues" evidence="3">
    <location>
        <begin position="477"/>
        <end position="486"/>
    </location>
</feature>